<dbReference type="Proteomes" id="UP000823941">
    <property type="component" value="Chromosome 8"/>
</dbReference>
<evidence type="ECO:0000313" key="2">
    <source>
        <dbReference type="EMBL" id="KAG7308428.1"/>
    </source>
</evidence>
<name>A0ABQ7QTR7_PLUXY</name>
<reference evidence="2 3" key="1">
    <citation type="submission" date="2021-06" db="EMBL/GenBank/DDBJ databases">
        <title>A haploid diamondback moth (Plutella xylostella L.) genome assembly resolves 31 chromosomes and identifies a diamide resistance mutation.</title>
        <authorList>
            <person name="Ward C.M."/>
            <person name="Perry K.D."/>
            <person name="Baker G."/>
            <person name="Powis K."/>
            <person name="Heckel D.G."/>
            <person name="Baxter S.W."/>
        </authorList>
    </citation>
    <scope>NUCLEOTIDE SEQUENCE [LARGE SCALE GENOMIC DNA]</scope>
    <source>
        <strain evidence="2 3">LV</strain>
        <tissue evidence="2">Single pupa</tissue>
    </source>
</reference>
<dbReference type="SUPFAM" id="SSF53649">
    <property type="entry name" value="Alkaline phosphatase-like"/>
    <property type="match status" value="1"/>
</dbReference>
<dbReference type="InterPro" id="IPR017850">
    <property type="entry name" value="Alkaline_phosphatase_core_sf"/>
</dbReference>
<feature type="non-terminal residue" evidence="2">
    <location>
        <position position="155"/>
    </location>
</feature>
<evidence type="ECO:0000313" key="3">
    <source>
        <dbReference type="Proteomes" id="UP000823941"/>
    </source>
</evidence>
<dbReference type="PANTHER" id="PTHR11596:SF91">
    <property type="entry name" value="ALKALINE PHOSPHATASE-RELATED"/>
    <property type="match status" value="1"/>
</dbReference>
<dbReference type="Gene3D" id="3.40.720.10">
    <property type="entry name" value="Alkaline Phosphatase, subunit A"/>
    <property type="match status" value="1"/>
</dbReference>
<gene>
    <name evidence="2" type="ORF">JYU34_005630</name>
</gene>
<dbReference type="EC" id="3.1.3.1" evidence="1"/>
<organism evidence="2 3">
    <name type="scientific">Plutella xylostella</name>
    <name type="common">Diamondback moth</name>
    <name type="synonym">Plutella maculipennis</name>
    <dbReference type="NCBI Taxonomy" id="51655"/>
    <lineage>
        <taxon>Eukaryota</taxon>
        <taxon>Metazoa</taxon>
        <taxon>Ecdysozoa</taxon>
        <taxon>Arthropoda</taxon>
        <taxon>Hexapoda</taxon>
        <taxon>Insecta</taxon>
        <taxon>Pterygota</taxon>
        <taxon>Neoptera</taxon>
        <taxon>Endopterygota</taxon>
        <taxon>Lepidoptera</taxon>
        <taxon>Glossata</taxon>
        <taxon>Ditrysia</taxon>
        <taxon>Yponomeutoidea</taxon>
        <taxon>Plutellidae</taxon>
        <taxon>Plutella</taxon>
    </lineage>
</organism>
<comment type="caution">
    <text evidence="2">The sequence shown here is derived from an EMBL/GenBank/DDBJ whole genome shotgun (WGS) entry which is preliminary data.</text>
</comment>
<sequence>MEWNVKVCFLNYLVSASVLCVYSRNIVMNHRVGHKTLHSPQEDPWKFFENVPEASAPRLQVARAARVSGPAASPRKVFDERNSDHWRMQAQWVLKLKVAAPLNTRVAKNVILFLGDGMSVATLAATRTYLGNRHGYSGEELKLSFEAFPYTGLAK</sequence>
<dbReference type="Pfam" id="PF00245">
    <property type="entry name" value="Alk_phosphatase"/>
    <property type="match status" value="1"/>
</dbReference>
<dbReference type="PANTHER" id="PTHR11596">
    <property type="entry name" value="ALKALINE PHOSPHATASE"/>
    <property type="match status" value="1"/>
</dbReference>
<dbReference type="EMBL" id="JAHIBW010000008">
    <property type="protein sequence ID" value="KAG7308428.1"/>
    <property type="molecule type" value="Genomic_DNA"/>
</dbReference>
<keyword evidence="3" id="KW-1185">Reference proteome</keyword>
<dbReference type="InterPro" id="IPR001952">
    <property type="entry name" value="Alkaline_phosphatase"/>
</dbReference>
<accession>A0ABQ7QTR7</accession>
<protein>
    <recommendedName>
        <fullName evidence="1">alkaline phosphatase</fullName>
        <ecNumber evidence="1">3.1.3.1</ecNumber>
    </recommendedName>
</protein>
<evidence type="ECO:0000256" key="1">
    <source>
        <dbReference type="ARBA" id="ARBA00012647"/>
    </source>
</evidence>
<proteinExistence type="predicted"/>